<evidence type="ECO:0000256" key="2">
    <source>
        <dbReference type="ARBA" id="ARBA00007757"/>
    </source>
</evidence>
<reference evidence="10 11" key="1">
    <citation type="submission" date="2018-03" db="EMBL/GenBank/DDBJ databases">
        <title>Phenotypic and genomic properties of Cyclonatronum proteinivorum gen. nov., sp. nov., a haloalkaliphilic bacteroidete from soda lakes possessing Na+-translocating rhodopsin.</title>
        <authorList>
            <person name="Toshchakov S.V."/>
            <person name="Korzhenkov A."/>
            <person name="Samarov N.I."/>
            <person name="Kublanov I.V."/>
            <person name="Muntyan M.S."/>
            <person name="Sorokin D.Y."/>
        </authorList>
    </citation>
    <scope>NUCLEOTIDE SEQUENCE [LARGE SCALE GENOMIC DNA]</scope>
    <source>
        <strain evidence="10 11">Omega</strain>
    </source>
</reference>
<keyword evidence="4 10" id="KW-0223">Dioxygenase</keyword>
<feature type="binding site" evidence="8">
    <location>
        <position position="334"/>
    </location>
    <ligand>
        <name>Fe cation</name>
        <dbReference type="ChEBI" id="CHEBI:24875"/>
    </ligand>
</feature>
<dbReference type="GO" id="GO:0005737">
    <property type="term" value="C:cytoplasm"/>
    <property type="evidence" value="ECO:0007669"/>
    <property type="project" value="TreeGrafter"/>
</dbReference>
<dbReference type="GO" id="GO:0006570">
    <property type="term" value="P:tyrosine metabolic process"/>
    <property type="evidence" value="ECO:0007669"/>
    <property type="project" value="InterPro"/>
</dbReference>
<dbReference type="EC" id="1.13.11.5" evidence="10"/>
<dbReference type="Gene3D" id="2.60.120.10">
    <property type="entry name" value="Jelly Rolls"/>
    <property type="match status" value="1"/>
</dbReference>
<dbReference type="EMBL" id="CP027806">
    <property type="protein sequence ID" value="AXJ01056.1"/>
    <property type="molecule type" value="Genomic_DNA"/>
</dbReference>
<keyword evidence="11" id="KW-1185">Reference proteome</keyword>
<evidence type="ECO:0000256" key="1">
    <source>
        <dbReference type="ARBA" id="ARBA00001962"/>
    </source>
</evidence>
<dbReference type="KEGG" id="cprv:CYPRO_1806"/>
<evidence type="ECO:0000256" key="3">
    <source>
        <dbReference type="ARBA" id="ARBA00022723"/>
    </source>
</evidence>
<feature type="active site" description="Proton acceptor" evidence="7">
    <location>
        <position position="261"/>
    </location>
</feature>
<dbReference type="PANTHER" id="PTHR11056">
    <property type="entry name" value="HOMOGENTISATE 1,2-DIOXYGENASE"/>
    <property type="match status" value="1"/>
</dbReference>
<dbReference type="GO" id="GO:0004411">
    <property type="term" value="F:homogentisate 1,2-dioxygenase activity"/>
    <property type="evidence" value="ECO:0007669"/>
    <property type="project" value="UniProtKB-EC"/>
</dbReference>
<dbReference type="Proteomes" id="UP000254808">
    <property type="component" value="Chromosome"/>
</dbReference>
<evidence type="ECO:0000256" key="4">
    <source>
        <dbReference type="ARBA" id="ARBA00022964"/>
    </source>
</evidence>
<feature type="binding site" evidence="8">
    <location>
        <position position="298"/>
    </location>
    <ligand>
        <name>Fe cation</name>
        <dbReference type="ChEBI" id="CHEBI:24875"/>
    </ligand>
</feature>
<evidence type="ECO:0000256" key="6">
    <source>
        <dbReference type="ARBA" id="ARBA00023004"/>
    </source>
</evidence>
<protein>
    <submittedName>
        <fullName evidence="10">Homogentisate 1,2-dioxygenase</fullName>
        <ecNumber evidence="10">1.13.11.5</ecNumber>
    </submittedName>
</protein>
<dbReference type="InterPro" id="IPR005708">
    <property type="entry name" value="Homogentis_dOase"/>
</dbReference>
<dbReference type="InterPro" id="IPR011051">
    <property type="entry name" value="RmlC_Cupin_sf"/>
</dbReference>
<evidence type="ECO:0000259" key="9">
    <source>
        <dbReference type="Pfam" id="PF20510"/>
    </source>
</evidence>
<dbReference type="GO" id="GO:0006559">
    <property type="term" value="P:L-phenylalanine catabolic process"/>
    <property type="evidence" value="ECO:0007669"/>
    <property type="project" value="InterPro"/>
</dbReference>
<accession>A0A345UKQ4</accession>
<gene>
    <name evidence="10" type="ORF">CYPRO_1806</name>
</gene>
<feature type="binding site" evidence="8">
    <location>
        <position position="334"/>
    </location>
    <ligand>
        <name>homogentisate</name>
        <dbReference type="ChEBI" id="CHEBI:16169"/>
    </ligand>
</feature>
<name>A0A345UKQ4_9BACT</name>
<dbReference type="PANTHER" id="PTHR11056:SF0">
    <property type="entry name" value="HOMOGENTISATE 1,2-DIOXYGENASE"/>
    <property type="match status" value="1"/>
</dbReference>
<evidence type="ECO:0000313" key="11">
    <source>
        <dbReference type="Proteomes" id="UP000254808"/>
    </source>
</evidence>
<keyword evidence="3 8" id="KW-0479">Metal-binding</keyword>
<evidence type="ECO:0000256" key="5">
    <source>
        <dbReference type="ARBA" id="ARBA00023002"/>
    </source>
</evidence>
<comment type="cofactor">
    <cofactor evidence="1 8">
        <name>Fe cation</name>
        <dbReference type="ChEBI" id="CHEBI:24875"/>
    </cofactor>
</comment>
<evidence type="ECO:0000256" key="8">
    <source>
        <dbReference type="PIRSR" id="PIRSR605708-2"/>
    </source>
</evidence>
<evidence type="ECO:0000313" key="10">
    <source>
        <dbReference type="EMBL" id="AXJ01056.1"/>
    </source>
</evidence>
<dbReference type="SUPFAM" id="SSF51182">
    <property type="entry name" value="RmlC-like cupins"/>
    <property type="match status" value="1"/>
</dbReference>
<keyword evidence="6 8" id="KW-0408">Iron</keyword>
<organism evidence="10 11">
    <name type="scientific">Cyclonatronum proteinivorum</name>
    <dbReference type="NCBI Taxonomy" id="1457365"/>
    <lineage>
        <taxon>Bacteria</taxon>
        <taxon>Pseudomonadati</taxon>
        <taxon>Balneolota</taxon>
        <taxon>Balneolia</taxon>
        <taxon>Balneolales</taxon>
        <taxon>Cyclonatronaceae</taxon>
        <taxon>Cyclonatronum</taxon>
    </lineage>
</organism>
<feature type="domain" description="Homogentisate 1,2-dioxygenase N-terminal" evidence="9">
    <location>
        <begin position="107"/>
        <end position="249"/>
    </location>
</feature>
<sequence length="385" mass="44910">MYYHKLGKFPQKRHTQFRRPDGQLYTEELFGAEGFSGSSSLLYHHHPPTTVKRVEQGAEIKIEPWKEGLLRHHHLLTKDLKPWGDPISGQICVLFNDDVKISLCLPKDEMNYYYRNGEHDELIFIHKGEGYMQSQFGRLPLRPFDYIVIPRGTTYKLHFTTDDNRMLICDSTGPIGFPKRYVSKMGQFMENSPFCERDIRVPEEPLFIDESGEFELRIRKQGRFHHYFFEFNPLDVVGWDGYLYPYIFNMKDFEPITGRVHQPPPVHQTFEAHNYVICSFCPRKYDYHPLAIPAPYNHSNVDSDEVLYYVEGDFMSRKGVEFASLTHHPGGIPHGPHPGTVEKSIGKEGTDEYAVMIDTFRPLHLTMAAKEMDDGHYPYSWIDHA</sequence>
<dbReference type="Pfam" id="PF20510">
    <property type="entry name" value="HgmA_N"/>
    <property type="match status" value="1"/>
</dbReference>
<dbReference type="InterPro" id="IPR046452">
    <property type="entry name" value="HgmA_N"/>
</dbReference>
<proteinExistence type="inferred from homology"/>
<dbReference type="InterPro" id="IPR014710">
    <property type="entry name" value="RmlC-like_jellyroll"/>
</dbReference>
<dbReference type="AlphaFoldDB" id="A0A345UKQ4"/>
<comment type="similarity">
    <text evidence="2">Belongs to the homogentisate dioxygenase family.</text>
</comment>
<dbReference type="GO" id="GO:0046872">
    <property type="term" value="F:metal ion binding"/>
    <property type="evidence" value="ECO:0007669"/>
    <property type="project" value="UniProtKB-KW"/>
</dbReference>
<evidence type="ECO:0000256" key="7">
    <source>
        <dbReference type="PIRSR" id="PIRSR605708-1"/>
    </source>
</evidence>
<feature type="binding site" evidence="8">
    <location>
        <position position="304"/>
    </location>
    <ligand>
        <name>Fe cation</name>
        <dbReference type="ChEBI" id="CHEBI:24875"/>
    </ligand>
</feature>
<keyword evidence="5 10" id="KW-0560">Oxidoreductase</keyword>